<sequence>MVCLGRTLSNFNTSTSLIILSILVIIQLLDDHSKCFTVEAHTVGFKQMQHIHVQTAASHWWNGGFVLTKEDLAEFRDMLLANNVPAGAIALCEVTVPAPNTGPGPKKASFSRLYSATKISRGTTEILSELQLIKTRDKMRASKATLLNRKLHSHFLEGVHNVVSVCLQVGYPTVASVPLSIINRYEQVKAFLADPSAFLAAVTMATTPTAAPAAAAVAAKSETKEES</sequence>
<dbReference type="PANTHER" id="PTHR45699">
    <property type="entry name" value="60S ACIDIC RIBOSOMAL PROTEIN P0"/>
    <property type="match status" value="1"/>
</dbReference>
<evidence type="ECO:0000256" key="2">
    <source>
        <dbReference type="ARBA" id="ARBA00008889"/>
    </source>
</evidence>
<dbReference type="GO" id="GO:0003735">
    <property type="term" value="F:structural constituent of ribosome"/>
    <property type="evidence" value="ECO:0007669"/>
    <property type="project" value="TreeGrafter"/>
</dbReference>
<dbReference type="GO" id="GO:0000027">
    <property type="term" value="P:ribosomal large subunit assembly"/>
    <property type="evidence" value="ECO:0007669"/>
    <property type="project" value="TreeGrafter"/>
</dbReference>
<dbReference type="GO" id="GO:0070180">
    <property type="term" value="F:large ribosomal subunit rRNA binding"/>
    <property type="evidence" value="ECO:0007669"/>
    <property type="project" value="TreeGrafter"/>
</dbReference>
<evidence type="ECO:0000256" key="1">
    <source>
        <dbReference type="ARBA" id="ARBA00002200"/>
    </source>
</evidence>
<reference evidence="9" key="1">
    <citation type="submission" date="2020-12" db="EMBL/GenBank/DDBJ databases">
        <authorList>
            <consortium name="Molecular Ecology Group"/>
        </authorList>
    </citation>
    <scope>NUCLEOTIDE SEQUENCE</scope>
    <source>
        <strain evidence="9">TBG_1078</strain>
    </source>
</reference>
<keyword evidence="11" id="KW-1185">Reference proteome</keyword>
<proteinExistence type="inferred from homology"/>
<dbReference type="InterPro" id="IPR043164">
    <property type="entry name" value="Ribosomal_uL10-like_insert_sf"/>
</dbReference>
<keyword evidence="7" id="KW-0812">Transmembrane</keyword>
<evidence type="ECO:0000256" key="3">
    <source>
        <dbReference type="ARBA" id="ARBA00022980"/>
    </source>
</evidence>
<dbReference type="Pfam" id="PF17777">
    <property type="entry name" value="RL10P_insert"/>
    <property type="match status" value="1"/>
</dbReference>
<evidence type="ECO:0000256" key="6">
    <source>
        <dbReference type="ARBA" id="ARBA00035444"/>
    </source>
</evidence>
<accession>A0A811YRM7</accession>
<evidence type="ECO:0000313" key="10">
    <source>
        <dbReference type="EMBL" id="CAD7688165.1"/>
    </source>
</evidence>
<dbReference type="AlphaFoldDB" id="A0A811YRM7"/>
<dbReference type="InterPro" id="IPR040637">
    <property type="entry name" value="Ribosomal_uL10-like_insert"/>
</dbReference>
<dbReference type="GO" id="GO:0022625">
    <property type="term" value="C:cytosolic large ribosomal subunit"/>
    <property type="evidence" value="ECO:0007669"/>
    <property type="project" value="TreeGrafter"/>
</dbReference>
<dbReference type="Proteomes" id="UP000645828">
    <property type="component" value="Unassembled WGS sequence"/>
</dbReference>
<evidence type="ECO:0000313" key="11">
    <source>
        <dbReference type="Proteomes" id="UP000645828"/>
    </source>
</evidence>
<keyword evidence="3" id="KW-0689">Ribosomal protein</keyword>
<dbReference type="InterPro" id="IPR050323">
    <property type="entry name" value="Ribosomal_protein_uL10"/>
</dbReference>
<protein>
    <recommendedName>
        <fullName evidence="5">Large ribosomal subunit protein uL10</fullName>
    </recommendedName>
    <alternativeName>
        <fullName evidence="6">60S acidic ribosomal protein P0</fullName>
    </alternativeName>
</protein>
<dbReference type="EMBL" id="CAJHUB010000765">
    <property type="protein sequence ID" value="CAD7688165.1"/>
    <property type="molecule type" value="Genomic_DNA"/>
</dbReference>
<keyword evidence="4" id="KW-0687">Ribonucleoprotein</keyword>
<organism evidence="9 11">
    <name type="scientific">Nyctereutes procyonoides</name>
    <name type="common">Raccoon dog</name>
    <name type="synonym">Canis procyonoides</name>
    <dbReference type="NCBI Taxonomy" id="34880"/>
    <lineage>
        <taxon>Eukaryota</taxon>
        <taxon>Metazoa</taxon>
        <taxon>Chordata</taxon>
        <taxon>Craniata</taxon>
        <taxon>Vertebrata</taxon>
        <taxon>Euteleostomi</taxon>
        <taxon>Mammalia</taxon>
        <taxon>Eutheria</taxon>
        <taxon>Laurasiatheria</taxon>
        <taxon>Carnivora</taxon>
        <taxon>Caniformia</taxon>
        <taxon>Canidae</taxon>
        <taxon>Nyctereutes</taxon>
    </lineage>
</organism>
<evidence type="ECO:0000256" key="5">
    <source>
        <dbReference type="ARBA" id="ARBA00035202"/>
    </source>
</evidence>
<evidence type="ECO:0000259" key="8">
    <source>
        <dbReference type="Pfam" id="PF17777"/>
    </source>
</evidence>
<keyword evidence="7" id="KW-0472">Membrane</keyword>
<dbReference type="EMBL" id="CAJHUB010000711">
    <property type="protein sequence ID" value="CAD7679354.1"/>
    <property type="molecule type" value="Genomic_DNA"/>
</dbReference>
<dbReference type="PANTHER" id="PTHR45699:SF3">
    <property type="entry name" value="LARGE RIBOSOMAL SUBUNIT PROTEIN UL10"/>
    <property type="match status" value="1"/>
</dbReference>
<dbReference type="Gene3D" id="3.90.105.20">
    <property type="match status" value="1"/>
</dbReference>
<keyword evidence="7" id="KW-1133">Transmembrane helix</keyword>
<comment type="caution">
    <text evidence="9">The sequence shown here is derived from an EMBL/GenBank/DDBJ whole genome shotgun (WGS) entry which is preliminary data.</text>
</comment>
<gene>
    <name evidence="9" type="ORF">NYPRO_LOCUS12153</name>
    <name evidence="10" type="ORF">NYPRO_LOCUS20958</name>
</gene>
<comment type="function">
    <text evidence="1">Ribosomal protein P0 is the functional equivalent of E.coli protein L10.</text>
</comment>
<evidence type="ECO:0000256" key="4">
    <source>
        <dbReference type="ARBA" id="ARBA00023274"/>
    </source>
</evidence>
<name>A0A811YRM7_NYCPR</name>
<feature type="transmembrane region" description="Helical" evidence="7">
    <location>
        <begin position="12"/>
        <end position="29"/>
    </location>
</feature>
<comment type="similarity">
    <text evidence="2">Belongs to the universal ribosomal protein uL10 family.</text>
</comment>
<evidence type="ECO:0000256" key="7">
    <source>
        <dbReference type="SAM" id="Phobius"/>
    </source>
</evidence>
<feature type="domain" description="Large ribosomal subunit protein uL10-like insertion" evidence="8">
    <location>
        <begin position="86"/>
        <end position="148"/>
    </location>
</feature>
<dbReference type="GO" id="GO:0002181">
    <property type="term" value="P:cytoplasmic translation"/>
    <property type="evidence" value="ECO:0007669"/>
    <property type="project" value="TreeGrafter"/>
</dbReference>
<evidence type="ECO:0000313" key="9">
    <source>
        <dbReference type="EMBL" id="CAD7679354.1"/>
    </source>
</evidence>